<dbReference type="EMBL" id="GBXM01084382">
    <property type="protein sequence ID" value="JAH24195.1"/>
    <property type="molecule type" value="Transcribed_RNA"/>
</dbReference>
<accession>A0A0E9R6T0</accession>
<dbReference type="AlphaFoldDB" id="A0A0E9R6T0"/>
<proteinExistence type="predicted"/>
<protein>
    <submittedName>
        <fullName evidence="1">Uncharacterized protein</fullName>
    </submittedName>
</protein>
<reference evidence="1" key="2">
    <citation type="journal article" date="2015" name="Fish Shellfish Immunol.">
        <title>Early steps in the European eel (Anguilla anguilla)-Vibrio vulnificus interaction in the gills: Role of the RtxA13 toxin.</title>
        <authorList>
            <person name="Callol A."/>
            <person name="Pajuelo D."/>
            <person name="Ebbesson L."/>
            <person name="Teles M."/>
            <person name="MacKenzie S."/>
            <person name="Amaro C."/>
        </authorList>
    </citation>
    <scope>NUCLEOTIDE SEQUENCE</scope>
</reference>
<evidence type="ECO:0000313" key="1">
    <source>
        <dbReference type="EMBL" id="JAH24195.1"/>
    </source>
</evidence>
<organism evidence="1">
    <name type="scientific">Anguilla anguilla</name>
    <name type="common">European freshwater eel</name>
    <name type="synonym">Muraena anguilla</name>
    <dbReference type="NCBI Taxonomy" id="7936"/>
    <lineage>
        <taxon>Eukaryota</taxon>
        <taxon>Metazoa</taxon>
        <taxon>Chordata</taxon>
        <taxon>Craniata</taxon>
        <taxon>Vertebrata</taxon>
        <taxon>Euteleostomi</taxon>
        <taxon>Actinopterygii</taxon>
        <taxon>Neopterygii</taxon>
        <taxon>Teleostei</taxon>
        <taxon>Anguilliformes</taxon>
        <taxon>Anguillidae</taxon>
        <taxon>Anguilla</taxon>
    </lineage>
</organism>
<sequence length="54" mass="6196">MLCITEMGKGAGCLKYLGLGMWHYVIVQGQHAPLQGQEDKKCRAKEVRLFHRCY</sequence>
<name>A0A0E9R6T0_ANGAN</name>
<reference evidence="1" key="1">
    <citation type="submission" date="2014-11" db="EMBL/GenBank/DDBJ databases">
        <authorList>
            <person name="Amaro Gonzalez C."/>
        </authorList>
    </citation>
    <scope>NUCLEOTIDE SEQUENCE</scope>
</reference>